<dbReference type="AlphaFoldDB" id="A0A2K3MFR0"/>
<organism evidence="1 2">
    <name type="scientific">Trifolium pratense</name>
    <name type="common">Red clover</name>
    <dbReference type="NCBI Taxonomy" id="57577"/>
    <lineage>
        <taxon>Eukaryota</taxon>
        <taxon>Viridiplantae</taxon>
        <taxon>Streptophyta</taxon>
        <taxon>Embryophyta</taxon>
        <taxon>Tracheophyta</taxon>
        <taxon>Spermatophyta</taxon>
        <taxon>Magnoliopsida</taxon>
        <taxon>eudicotyledons</taxon>
        <taxon>Gunneridae</taxon>
        <taxon>Pentapetalae</taxon>
        <taxon>rosids</taxon>
        <taxon>fabids</taxon>
        <taxon>Fabales</taxon>
        <taxon>Fabaceae</taxon>
        <taxon>Papilionoideae</taxon>
        <taxon>50 kb inversion clade</taxon>
        <taxon>NPAAA clade</taxon>
        <taxon>Hologalegina</taxon>
        <taxon>IRL clade</taxon>
        <taxon>Trifolieae</taxon>
        <taxon>Trifolium</taxon>
    </lineage>
</organism>
<dbReference type="Proteomes" id="UP000236291">
    <property type="component" value="Unassembled WGS sequence"/>
</dbReference>
<sequence length="358" mass="40495">MKVDSDPLQVAEISFVEPFECTMVEAMEATTMQVVSEEEYAEKIKGVYPQAEEELVDFLNKCKLSNKEVMLCPRCSIVCDKEAIAGLTNYVPYVKNKGNWPRQSLNKRKENFQDPTIQQRLGPKTFVPANRVPVNQWANGRYAAFNKKILEKGASSQGTQQNVAEAKKYSYRNNYMARGKLATIEEAGGNVVVVKPVETCNLVVKKPEMVKRPIKERISLLPSVAPVANEEEDEYMDDDLLDEDQDFNVLVNVVSILPREYDMWSMSEEEDLEDILPVPNIKPICYYVMDNGCVEQQQAIFEKSDEGMKNHMKPLFVRAKVNDVSINKVLIDGGAAVNLMPLSLLSKIGKYETNLHSH</sequence>
<reference evidence="1 2" key="1">
    <citation type="journal article" date="2014" name="Am. J. Bot.">
        <title>Genome assembly and annotation for red clover (Trifolium pratense; Fabaceae).</title>
        <authorList>
            <person name="Istvanek J."/>
            <person name="Jaros M."/>
            <person name="Krenek A."/>
            <person name="Repkova J."/>
        </authorList>
    </citation>
    <scope>NUCLEOTIDE SEQUENCE [LARGE SCALE GENOMIC DNA]</scope>
    <source>
        <strain evidence="2">cv. Tatra</strain>
        <tissue evidence="1">Young leaves</tissue>
    </source>
</reference>
<name>A0A2K3MFR0_TRIPR</name>
<evidence type="ECO:0000313" key="2">
    <source>
        <dbReference type="Proteomes" id="UP000236291"/>
    </source>
</evidence>
<proteinExistence type="predicted"/>
<evidence type="ECO:0000313" key="1">
    <source>
        <dbReference type="EMBL" id="PNX89623.1"/>
    </source>
</evidence>
<feature type="non-terminal residue" evidence="1">
    <location>
        <position position="358"/>
    </location>
</feature>
<reference evidence="1 2" key="2">
    <citation type="journal article" date="2017" name="Front. Plant Sci.">
        <title>Gene Classification and Mining of Molecular Markers Useful in Red Clover (Trifolium pratense) Breeding.</title>
        <authorList>
            <person name="Istvanek J."/>
            <person name="Dluhosova J."/>
            <person name="Dluhos P."/>
            <person name="Patkova L."/>
            <person name="Nedelnik J."/>
            <person name="Repkova J."/>
        </authorList>
    </citation>
    <scope>NUCLEOTIDE SEQUENCE [LARGE SCALE GENOMIC DNA]</scope>
    <source>
        <strain evidence="2">cv. Tatra</strain>
        <tissue evidence="1">Young leaves</tissue>
    </source>
</reference>
<accession>A0A2K3MFR0</accession>
<comment type="caution">
    <text evidence="1">The sequence shown here is derived from an EMBL/GenBank/DDBJ whole genome shotgun (WGS) entry which is preliminary data.</text>
</comment>
<gene>
    <name evidence="1" type="ORF">L195_g045745</name>
</gene>
<protein>
    <submittedName>
        <fullName evidence="1">Uncharacterized protein</fullName>
    </submittedName>
</protein>
<dbReference type="EMBL" id="ASHM01060378">
    <property type="protein sequence ID" value="PNX89623.1"/>
    <property type="molecule type" value="Genomic_DNA"/>
</dbReference>